<dbReference type="AlphaFoldDB" id="A0A3S1DNY8"/>
<feature type="domain" description="GT-D fold-like" evidence="5">
    <location>
        <begin position="286"/>
        <end position="397"/>
    </location>
</feature>
<evidence type="ECO:0000256" key="2">
    <source>
        <dbReference type="ARBA" id="ARBA00022676"/>
    </source>
</evidence>
<keyword evidence="7" id="KW-1185">Reference proteome</keyword>
<dbReference type="InterPro" id="IPR055171">
    <property type="entry name" value="GT-D-like"/>
</dbReference>
<dbReference type="CDD" id="cd00761">
    <property type="entry name" value="Glyco_tranf_GTA_type"/>
    <property type="match status" value="1"/>
</dbReference>
<dbReference type="Pfam" id="PF22882">
    <property type="entry name" value="GT-D-like"/>
    <property type="match status" value="1"/>
</dbReference>
<feature type="domain" description="Glycosyltransferase 2-like" evidence="4">
    <location>
        <begin position="5"/>
        <end position="116"/>
    </location>
</feature>
<dbReference type="SUPFAM" id="SSF53448">
    <property type="entry name" value="Nucleotide-diphospho-sugar transferases"/>
    <property type="match status" value="1"/>
</dbReference>
<dbReference type="RefSeq" id="WP_127190335.1">
    <property type="nucleotide sequence ID" value="NZ_RZNY01000001.1"/>
</dbReference>
<keyword evidence="2" id="KW-0328">Glycosyltransferase</keyword>
<dbReference type="InterPro" id="IPR029044">
    <property type="entry name" value="Nucleotide-diphossugar_trans"/>
</dbReference>
<evidence type="ECO:0000259" key="5">
    <source>
        <dbReference type="Pfam" id="PF22882"/>
    </source>
</evidence>
<evidence type="ECO:0000313" key="7">
    <source>
        <dbReference type="Proteomes" id="UP000279446"/>
    </source>
</evidence>
<evidence type="ECO:0000313" key="6">
    <source>
        <dbReference type="EMBL" id="RUT48744.1"/>
    </source>
</evidence>
<dbReference type="GO" id="GO:0016757">
    <property type="term" value="F:glycosyltransferase activity"/>
    <property type="evidence" value="ECO:0007669"/>
    <property type="project" value="UniProtKB-KW"/>
</dbReference>
<proteinExistence type="inferred from homology"/>
<evidence type="ECO:0000259" key="4">
    <source>
        <dbReference type="Pfam" id="PF00535"/>
    </source>
</evidence>
<dbReference type="PANTHER" id="PTHR43685:SF5">
    <property type="entry name" value="GLYCOSYLTRANSFERASE EPSE-RELATED"/>
    <property type="match status" value="1"/>
</dbReference>
<name>A0A3S1DNY8_9BACL</name>
<sequence>MAEVTVVIPFLNRKDLLPKAIDSVFGQTYTDWKLVLVDDGSTDDYGPSIQNYLEDHRVQLIRNPENLGQSKSLNKALSIVNTPYMVQLDSDDWYFPNTLELLVKEAKKLPEKVAVISGNLNVVWEDLEGNVRRTKLKIGRSFSDRYEFLFANTNIVPRFYRTAALKKVGGWPTNDPYNGRYREDMLILYQLIEHYRFHWIDKPLYNQRVHRTNLTHQRKQLHEIAEWSVRKALKRWGDDYKPVFCVTHDGWKKVRRLSPTVSFGEKKTLKINSIEANRMERLIKKAISNKSSLCLTSLASIKADEELSLLRNESFWKLMSGKKVVLLSKWAPGFTRKIKPLCKKRNINIVESLAISEKTSGTELANKLTKLRYDVVLVSTDFNAVNLCKTLLKKQNKHKIIIDVKDGMLQLSREKS</sequence>
<dbReference type="InterPro" id="IPR001173">
    <property type="entry name" value="Glyco_trans_2-like"/>
</dbReference>
<dbReference type="Pfam" id="PF00535">
    <property type="entry name" value="Glycos_transf_2"/>
    <property type="match status" value="1"/>
</dbReference>
<organism evidence="6 7">
    <name type="scientific">Paenibacillus anaericanus</name>
    <dbReference type="NCBI Taxonomy" id="170367"/>
    <lineage>
        <taxon>Bacteria</taxon>
        <taxon>Bacillati</taxon>
        <taxon>Bacillota</taxon>
        <taxon>Bacilli</taxon>
        <taxon>Bacillales</taxon>
        <taxon>Paenibacillaceae</taxon>
        <taxon>Paenibacillus</taxon>
    </lineage>
</organism>
<comment type="similarity">
    <text evidence="1">Belongs to the glycosyltransferase 2 family.</text>
</comment>
<dbReference type="Gene3D" id="3.90.550.10">
    <property type="entry name" value="Spore Coat Polysaccharide Biosynthesis Protein SpsA, Chain A"/>
    <property type="match status" value="1"/>
</dbReference>
<dbReference type="EMBL" id="RZNY01000001">
    <property type="protein sequence ID" value="RUT48744.1"/>
    <property type="molecule type" value="Genomic_DNA"/>
</dbReference>
<protein>
    <submittedName>
        <fullName evidence="6">Glycosyltransferase family 2 protein</fullName>
    </submittedName>
</protein>
<evidence type="ECO:0000256" key="1">
    <source>
        <dbReference type="ARBA" id="ARBA00006739"/>
    </source>
</evidence>
<gene>
    <name evidence="6" type="ORF">EJP82_02075</name>
</gene>
<dbReference type="Proteomes" id="UP000279446">
    <property type="component" value="Unassembled WGS sequence"/>
</dbReference>
<dbReference type="InterPro" id="IPR050834">
    <property type="entry name" value="Glycosyltransf_2"/>
</dbReference>
<evidence type="ECO:0000256" key="3">
    <source>
        <dbReference type="ARBA" id="ARBA00022679"/>
    </source>
</evidence>
<dbReference type="PANTHER" id="PTHR43685">
    <property type="entry name" value="GLYCOSYLTRANSFERASE"/>
    <property type="match status" value="1"/>
</dbReference>
<dbReference type="OrthoDB" id="396512at2"/>
<reference evidence="6 7" key="1">
    <citation type="submission" date="2018-12" db="EMBL/GenBank/DDBJ databases">
        <authorList>
            <person name="Sun L."/>
            <person name="Chen Z."/>
        </authorList>
    </citation>
    <scope>NUCLEOTIDE SEQUENCE [LARGE SCALE GENOMIC DNA]</scope>
    <source>
        <strain evidence="6 7">DSM 15890</strain>
    </source>
</reference>
<accession>A0A3S1DNY8</accession>
<keyword evidence="3 6" id="KW-0808">Transferase</keyword>
<comment type="caution">
    <text evidence="6">The sequence shown here is derived from an EMBL/GenBank/DDBJ whole genome shotgun (WGS) entry which is preliminary data.</text>
</comment>